<dbReference type="EMBL" id="PCVM01000025">
    <property type="protein sequence ID" value="PIQ73686.1"/>
    <property type="molecule type" value="Genomic_DNA"/>
</dbReference>
<dbReference type="Proteomes" id="UP000231056">
    <property type="component" value="Unassembled WGS sequence"/>
</dbReference>
<accession>A0A2M6IUT5</accession>
<gene>
    <name evidence="1" type="ORF">COV58_01180</name>
</gene>
<protein>
    <submittedName>
        <fullName evidence="1">Uncharacterized protein</fullName>
    </submittedName>
</protein>
<proteinExistence type="predicted"/>
<evidence type="ECO:0000313" key="2">
    <source>
        <dbReference type="Proteomes" id="UP000231056"/>
    </source>
</evidence>
<comment type="caution">
    <text evidence="1">The sequence shown here is derived from an EMBL/GenBank/DDBJ whole genome shotgun (WGS) entry which is preliminary data.</text>
</comment>
<reference evidence="1 2" key="1">
    <citation type="submission" date="2017-09" db="EMBL/GenBank/DDBJ databases">
        <title>Depth-based differentiation of microbial function through sediment-hosted aquifers and enrichment of novel symbionts in the deep terrestrial subsurface.</title>
        <authorList>
            <person name="Probst A.J."/>
            <person name="Ladd B."/>
            <person name="Jarett J.K."/>
            <person name="Geller-Mcgrath D.E."/>
            <person name="Sieber C.M."/>
            <person name="Emerson J.B."/>
            <person name="Anantharaman K."/>
            <person name="Thomas B.C."/>
            <person name="Malmstrom R."/>
            <person name="Stieglmeier M."/>
            <person name="Klingl A."/>
            <person name="Woyke T."/>
            <person name="Ryan C.M."/>
            <person name="Banfield J.F."/>
        </authorList>
    </citation>
    <scope>NUCLEOTIDE SEQUENCE [LARGE SCALE GENOMIC DNA]</scope>
    <source>
        <strain evidence="1">CG11_big_fil_rev_8_21_14_0_20_36_8</strain>
    </source>
</reference>
<sequence>MHGVQTAPPTDSINSLHYDILNDSPRELVQKDGIVWVRSYNCSTNTWGSWSTVSLDQAWGQNEGEGNNRLIPECGFYCNPPPLNGNFSYFAANYLDSKFAEEIVVQNDYVWSRRSENKFLDTINISQFWRITQTDIFFQRYRSDLSIVEYARGYIDDYLYIYEYTNFAPVLQNLINQN</sequence>
<organism evidence="1 2">
    <name type="scientific">Candidatus Roizmanbacteria bacterium CG11_big_fil_rev_8_21_14_0_20_36_8</name>
    <dbReference type="NCBI Taxonomy" id="1974856"/>
    <lineage>
        <taxon>Bacteria</taxon>
        <taxon>Candidatus Roizmaniibacteriota</taxon>
    </lineage>
</organism>
<name>A0A2M6IUT5_9BACT</name>
<dbReference type="AlphaFoldDB" id="A0A2M6IUT5"/>
<evidence type="ECO:0000313" key="1">
    <source>
        <dbReference type="EMBL" id="PIQ73686.1"/>
    </source>
</evidence>